<dbReference type="Proteomes" id="UP000724874">
    <property type="component" value="Unassembled WGS sequence"/>
</dbReference>
<evidence type="ECO:0000256" key="1">
    <source>
        <dbReference type="SAM" id="Phobius"/>
    </source>
</evidence>
<feature type="transmembrane region" description="Helical" evidence="1">
    <location>
        <begin position="7"/>
        <end position="31"/>
    </location>
</feature>
<name>A0A9P5NKX6_GYMJU</name>
<sequence>MMSPQQLAVFILAHVFYLLATSFLISAPFFWIPYYIYAMMDVDELENTGMDVDCPNLEKGVPCEQGLNQLPFLKLNADGTIETQYLDIGVNMANLTMQLEDFSRKEDLWDHLRSGACCAHLGC</sequence>
<keyword evidence="3" id="KW-1185">Reference proteome</keyword>
<keyword evidence="1" id="KW-0812">Transmembrane</keyword>
<gene>
    <name evidence="2" type="ORF">CPB84DRAFT_1849286</name>
</gene>
<dbReference type="AlphaFoldDB" id="A0A9P5NKX6"/>
<organism evidence="2 3">
    <name type="scientific">Gymnopilus junonius</name>
    <name type="common">Spectacular rustgill mushroom</name>
    <name type="synonym">Gymnopilus spectabilis subsp. junonius</name>
    <dbReference type="NCBI Taxonomy" id="109634"/>
    <lineage>
        <taxon>Eukaryota</taxon>
        <taxon>Fungi</taxon>
        <taxon>Dikarya</taxon>
        <taxon>Basidiomycota</taxon>
        <taxon>Agaricomycotina</taxon>
        <taxon>Agaricomycetes</taxon>
        <taxon>Agaricomycetidae</taxon>
        <taxon>Agaricales</taxon>
        <taxon>Agaricineae</taxon>
        <taxon>Hymenogastraceae</taxon>
        <taxon>Gymnopilus</taxon>
    </lineage>
</organism>
<reference evidence="2" key="1">
    <citation type="submission" date="2020-11" db="EMBL/GenBank/DDBJ databases">
        <authorList>
            <consortium name="DOE Joint Genome Institute"/>
            <person name="Ahrendt S."/>
            <person name="Riley R."/>
            <person name="Andreopoulos W."/>
            <person name="LaButti K."/>
            <person name="Pangilinan J."/>
            <person name="Ruiz-duenas F.J."/>
            <person name="Barrasa J.M."/>
            <person name="Sanchez-Garcia M."/>
            <person name="Camarero S."/>
            <person name="Miyauchi S."/>
            <person name="Serrano A."/>
            <person name="Linde D."/>
            <person name="Babiker R."/>
            <person name="Drula E."/>
            <person name="Ayuso-Fernandez I."/>
            <person name="Pacheco R."/>
            <person name="Padilla G."/>
            <person name="Ferreira P."/>
            <person name="Barriuso J."/>
            <person name="Kellner H."/>
            <person name="Castanera R."/>
            <person name="Alfaro M."/>
            <person name="Ramirez L."/>
            <person name="Pisabarro A.G."/>
            <person name="Kuo A."/>
            <person name="Tritt A."/>
            <person name="Lipzen A."/>
            <person name="He G."/>
            <person name="Yan M."/>
            <person name="Ng V."/>
            <person name="Cullen D."/>
            <person name="Martin F."/>
            <person name="Rosso M.-N."/>
            <person name="Henrissat B."/>
            <person name="Hibbett D."/>
            <person name="Martinez A.T."/>
            <person name="Grigoriev I.V."/>
        </authorList>
    </citation>
    <scope>NUCLEOTIDE SEQUENCE</scope>
    <source>
        <strain evidence="2">AH 44721</strain>
    </source>
</reference>
<accession>A0A9P5NKX6</accession>
<keyword evidence="1" id="KW-1133">Transmembrane helix</keyword>
<evidence type="ECO:0000313" key="2">
    <source>
        <dbReference type="EMBL" id="KAF8889750.1"/>
    </source>
</evidence>
<dbReference type="EMBL" id="JADNYJ010000078">
    <property type="protein sequence ID" value="KAF8889750.1"/>
    <property type="molecule type" value="Genomic_DNA"/>
</dbReference>
<evidence type="ECO:0000313" key="3">
    <source>
        <dbReference type="Proteomes" id="UP000724874"/>
    </source>
</evidence>
<protein>
    <submittedName>
        <fullName evidence="2">Uncharacterized protein</fullName>
    </submittedName>
</protein>
<comment type="caution">
    <text evidence="2">The sequence shown here is derived from an EMBL/GenBank/DDBJ whole genome shotgun (WGS) entry which is preliminary data.</text>
</comment>
<keyword evidence="1" id="KW-0472">Membrane</keyword>
<proteinExistence type="predicted"/>